<keyword evidence="1" id="KW-0547">Nucleotide-binding</keyword>
<comment type="cofactor">
    <cofactor evidence="1">
        <name>Mg(2+)</name>
        <dbReference type="ChEBI" id="CHEBI:18420"/>
    </cofactor>
</comment>
<dbReference type="PANTHER" id="PTHR10492">
    <property type="match status" value="1"/>
</dbReference>
<dbReference type="InterPro" id="IPR010285">
    <property type="entry name" value="DNA_helicase_pif1-like_DEAD"/>
</dbReference>
<organism evidence="4 5">
    <name type="scientific">Bactrocera dorsalis</name>
    <name type="common">Oriental fruit fly</name>
    <name type="synonym">Dacus dorsalis</name>
    <dbReference type="NCBI Taxonomy" id="27457"/>
    <lineage>
        <taxon>Eukaryota</taxon>
        <taxon>Metazoa</taxon>
        <taxon>Ecdysozoa</taxon>
        <taxon>Arthropoda</taxon>
        <taxon>Hexapoda</taxon>
        <taxon>Insecta</taxon>
        <taxon>Pterygota</taxon>
        <taxon>Neoptera</taxon>
        <taxon>Endopterygota</taxon>
        <taxon>Diptera</taxon>
        <taxon>Brachycera</taxon>
        <taxon>Muscomorpha</taxon>
        <taxon>Tephritoidea</taxon>
        <taxon>Tephritidae</taxon>
        <taxon>Bactrocera</taxon>
        <taxon>Bactrocera</taxon>
    </lineage>
</organism>
<dbReference type="Gene3D" id="3.40.50.300">
    <property type="entry name" value="P-loop containing nucleotide triphosphate hydrolases"/>
    <property type="match status" value="1"/>
</dbReference>
<dbReference type="Proteomes" id="UP001652620">
    <property type="component" value="Chromosome 6"/>
</dbReference>
<feature type="domain" description="Helitron helicase-like" evidence="3">
    <location>
        <begin position="1"/>
        <end position="152"/>
    </location>
</feature>
<keyword evidence="1" id="KW-0233">DNA recombination</keyword>
<dbReference type="EC" id="5.6.2.3" evidence="1"/>
<evidence type="ECO:0000313" key="4">
    <source>
        <dbReference type="Proteomes" id="UP001652620"/>
    </source>
</evidence>
<dbReference type="GeneID" id="125779777"/>
<evidence type="ECO:0000313" key="5">
    <source>
        <dbReference type="RefSeq" id="XP_049317003.1"/>
    </source>
</evidence>
<keyword evidence="4" id="KW-1185">Reference proteome</keyword>
<dbReference type="PANTHER" id="PTHR10492:SF57">
    <property type="entry name" value="ATP-DEPENDENT DNA HELICASE"/>
    <property type="match status" value="1"/>
</dbReference>
<keyword evidence="1" id="KW-0347">Helicase</keyword>
<accession>A0ABM3K6A2</accession>
<feature type="domain" description="DNA helicase Pif1-like DEAD-box helicase" evidence="2">
    <location>
        <begin position="590"/>
        <end position="747"/>
    </location>
</feature>
<dbReference type="RefSeq" id="XP_049317003.1">
    <property type="nucleotide sequence ID" value="XM_049461046.1"/>
</dbReference>
<evidence type="ECO:0000259" key="2">
    <source>
        <dbReference type="Pfam" id="PF05970"/>
    </source>
</evidence>
<evidence type="ECO:0000256" key="1">
    <source>
        <dbReference type="RuleBase" id="RU363044"/>
    </source>
</evidence>
<evidence type="ECO:0000259" key="3">
    <source>
        <dbReference type="Pfam" id="PF14214"/>
    </source>
</evidence>
<sequence length="749" mass="85778">MYAKIETERLNYIRFNQSKLRSEEYIHLRDAITNDGNLNDIGRLTILPASYIGSPHHMHEYAQDAMSYVRKYGRPDLFITFTCNPKWSDIQNNLFDGQSTTDRHDINARVFRQKLKALMDVIVKLRVFGEVRCYMYSIEWQKRGLPHAHILIWLVRKITPDEIDNIISAEIPDQTIDQELFEVVTKHMIHGPCGVLNMNSPCMIDGKCSKRYPRALTSDTITGNDGYPLYRRRSTEDNGQSVMMNIRHQEIIVDNRWVVPYSPLLSKIFQSHINLEYCNSVKSIKYICKYVNKGSDMAVFEVPDADNRNDEITRYQMGRYVSSNEAIWRIFSFPLHERHPVVVHLAVHLENGQRVYFTTENIQQRAAQPPATTLTAFFDFVKPIHLPEGTAVDSHPGIYSTDALGRMYTIHPNNAECFYLRLLLVNVQGPRSFEDLKIVDGHLCETYREACHLLHLLENDSHWESTLQDACVSSLPQQIRMLFSIIISTCMPSNPLELWNKYQDYMTEDILIRMRRTSNNPDLMITLEMYNEALIIIEDMCLKIAHKALSQLSMISPDRPMHDLMDQELQREQQFNCDELIEFVQSNIDKLNDQQNYVYQTILQAVSDNTGGLYFLDAPGGTGKTFIITLILAAIRSQKKIASALASSGIAATLLDGGRTAHSALKLPLNMQVSETPTCNISRNSAMGKVLKQAAIILWDECIMANKKSLEALDRTMKDLRGNQQLFGGALILLSGDCQFFLDQLLPMK</sequence>
<gene>
    <name evidence="5" type="primary">LOC125779777</name>
</gene>
<protein>
    <recommendedName>
        <fullName evidence="1">ATP-dependent DNA helicase</fullName>
        <ecNumber evidence="1">5.6.2.3</ecNumber>
    </recommendedName>
</protein>
<dbReference type="SUPFAM" id="SSF52540">
    <property type="entry name" value="P-loop containing nucleoside triphosphate hydrolases"/>
    <property type="match status" value="1"/>
</dbReference>
<keyword evidence="1" id="KW-0378">Hydrolase</keyword>
<dbReference type="InterPro" id="IPR027417">
    <property type="entry name" value="P-loop_NTPase"/>
</dbReference>
<proteinExistence type="inferred from homology"/>
<keyword evidence="1" id="KW-0234">DNA repair</keyword>
<reference evidence="5" key="1">
    <citation type="submission" date="2025-08" db="UniProtKB">
        <authorList>
            <consortium name="RefSeq"/>
        </authorList>
    </citation>
    <scope>IDENTIFICATION</scope>
    <source>
        <tissue evidence="5">Adult</tissue>
    </source>
</reference>
<keyword evidence="1" id="KW-0227">DNA damage</keyword>
<comment type="catalytic activity">
    <reaction evidence="1">
        <text>ATP + H2O = ADP + phosphate + H(+)</text>
        <dbReference type="Rhea" id="RHEA:13065"/>
        <dbReference type="ChEBI" id="CHEBI:15377"/>
        <dbReference type="ChEBI" id="CHEBI:15378"/>
        <dbReference type="ChEBI" id="CHEBI:30616"/>
        <dbReference type="ChEBI" id="CHEBI:43474"/>
        <dbReference type="ChEBI" id="CHEBI:456216"/>
        <dbReference type="EC" id="5.6.2.3"/>
    </reaction>
</comment>
<dbReference type="Pfam" id="PF14214">
    <property type="entry name" value="Helitron_like_N"/>
    <property type="match status" value="1"/>
</dbReference>
<dbReference type="Pfam" id="PF05970">
    <property type="entry name" value="PIF1"/>
    <property type="match status" value="1"/>
</dbReference>
<name>A0ABM3K6A2_BACDO</name>
<keyword evidence="1" id="KW-0067">ATP-binding</keyword>
<dbReference type="InterPro" id="IPR025476">
    <property type="entry name" value="Helitron_helicase-like"/>
</dbReference>
<comment type="similarity">
    <text evidence="1">Belongs to the helicase family.</text>
</comment>